<dbReference type="PANTHER" id="PTHR43845:SF1">
    <property type="entry name" value="BLR5969 PROTEIN"/>
    <property type="match status" value="1"/>
</dbReference>
<gene>
    <name evidence="2" type="ORF">SOO65_18870</name>
</gene>
<keyword evidence="3" id="KW-1185">Reference proteome</keyword>
<dbReference type="GO" id="GO:0003995">
    <property type="term" value="F:acyl-CoA dehydrogenase activity"/>
    <property type="evidence" value="ECO:0007669"/>
    <property type="project" value="InterPro"/>
</dbReference>
<evidence type="ECO:0000313" key="3">
    <source>
        <dbReference type="Proteomes" id="UP001324634"/>
    </source>
</evidence>
<dbReference type="SUPFAM" id="SSF56801">
    <property type="entry name" value="Acetyl-CoA synthetase-like"/>
    <property type="match status" value="1"/>
</dbReference>
<dbReference type="InterPro" id="IPR008670">
    <property type="entry name" value="CoA_reduct_LuxC"/>
</dbReference>
<protein>
    <submittedName>
        <fullName evidence="2">Acyl-CoA reductase</fullName>
    </submittedName>
</protein>
<dbReference type="Proteomes" id="UP001324634">
    <property type="component" value="Chromosome"/>
</dbReference>
<dbReference type="GO" id="GO:0008218">
    <property type="term" value="P:bioluminescence"/>
    <property type="evidence" value="ECO:0007669"/>
    <property type="project" value="InterPro"/>
</dbReference>
<dbReference type="InterPro" id="IPR042099">
    <property type="entry name" value="ANL_N_sf"/>
</dbReference>
<dbReference type="Pfam" id="PF05893">
    <property type="entry name" value="LuxC"/>
    <property type="match status" value="1"/>
</dbReference>
<dbReference type="EMBL" id="CP139487">
    <property type="protein sequence ID" value="WPU64760.1"/>
    <property type="molecule type" value="Genomic_DNA"/>
</dbReference>
<proteinExistence type="predicted"/>
<dbReference type="PANTHER" id="PTHR43845">
    <property type="entry name" value="BLR5969 PROTEIN"/>
    <property type="match status" value="1"/>
</dbReference>
<evidence type="ECO:0000256" key="1">
    <source>
        <dbReference type="ARBA" id="ARBA00022857"/>
    </source>
</evidence>
<dbReference type="Gene3D" id="3.40.50.12780">
    <property type="entry name" value="N-terminal domain of ligase-like"/>
    <property type="match status" value="1"/>
</dbReference>
<sequence>MFWFGENLSDKKEWQDSAKWSSLSQKRRALHATSIDSIIELLDSFSKEWTTLSQEALPRLILESGFSLEETEKTLSLLPGLLSRESLEKRIKAEFVRPAVLDRFTKLPYGSGKVRAIANGVVLHVTAGNVFLSSIDSLIMGFLTKNLSIVKVSSQNQFFPLFFAEKLKAFDKNKILSDKFAVLHWKGGDSETETFIKSKVNTIIAWGGEEMIASYQKDLPKQVKLLDFGPKISFQLISKSGLLGKNLEVVAEKIVADILPWDQSACASPQNLYLEEGVDEAKLLSALERAFLKAPSRGTISDDEATEILKEKYRGLYSELMEAGKVSSGPEHLIHLEQNKLLKPSPLHRSLIVKRFKDLEELYSLLEPFSYYLQSCSYLLGTDEKSQYLETLSLTGIKRFAPLGTVTFGMDGAPHDGRFVLRELVNFIGDEIRAQNYGEEILEVENSTTLKSHFEKSERPRGYVFSSGGTTGEPKFVHFSYEEFDYMSDMLASNLIRQGVRPGMTVANLFVAGNLWSSFMCVERALEKIGAVQLPIGGMCTTDNILLYLKKFRPDVVMGIPSMLVMNAEYMEEKGEKIEVPMIFYAGEALSEIRKDYLTRTWNTKFFGSAGYASVDAGVIGYQCSHSGHGEHHLFSDLVELNIVEEEAIVTSYARNTMPIKNYRTGDKIEWIEGTCECGSLDKRFKLLGRVDNVIQIWSCRLLTTDVEAVMSDRGVLTFQIKITESREANVVREKLSITYEKGQTEFDQETLIQDLYQRSRDVKDTISLMEFKKDILLTSVQSGAIPRNPRTGKISQVLDQRR</sequence>
<dbReference type="RefSeq" id="WP_321394156.1">
    <property type="nucleotide sequence ID" value="NZ_CP139487.1"/>
</dbReference>
<evidence type="ECO:0000313" key="2">
    <source>
        <dbReference type="EMBL" id="WPU64760.1"/>
    </source>
</evidence>
<name>A0AAX4HNJ2_9BACT</name>
<dbReference type="KEGG" id="psti:SOO65_18870"/>
<dbReference type="SUPFAM" id="SSF53720">
    <property type="entry name" value="ALDH-like"/>
    <property type="match status" value="1"/>
</dbReference>
<dbReference type="InterPro" id="IPR016161">
    <property type="entry name" value="Ald_DH/histidinol_DH"/>
</dbReference>
<reference evidence="2 3" key="1">
    <citation type="submission" date="2023-11" db="EMBL/GenBank/DDBJ databases">
        <title>Peredibacter starrii A3.12.</title>
        <authorList>
            <person name="Mitchell R.J."/>
        </authorList>
    </citation>
    <scope>NUCLEOTIDE SEQUENCE [LARGE SCALE GENOMIC DNA]</scope>
    <source>
        <strain evidence="2 3">A3.12</strain>
    </source>
</reference>
<keyword evidence="1" id="KW-0521">NADP</keyword>
<organism evidence="2 3">
    <name type="scientific">Peredibacter starrii</name>
    <dbReference type="NCBI Taxonomy" id="28202"/>
    <lineage>
        <taxon>Bacteria</taxon>
        <taxon>Pseudomonadati</taxon>
        <taxon>Bdellovibrionota</taxon>
        <taxon>Bacteriovoracia</taxon>
        <taxon>Bacteriovoracales</taxon>
        <taxon>Bacteriovoracaceae</taxon>
        <taxon>Peredibacter</taxon>
    </lineage>
</organism>
<dbReference type="AlphaFoldDB" id="A0AAX4HNJ2"/>
<accession>A0AAX4HNJ2</accession>